<proteinExistence type="predicted"/>
<dbReference type="InterPro" id="IPR043136">
    <property type="entry name" value="B30.2/SPRY_sf"/>
</dbReference>
<dbReference type="AlphaFoldDB" id="A0A914LLI7"/>
<dbReference type="WBParaSite" id="Minc3s00613g15145">
    <property type="protein sequence ID" value="Minc3s00613g15145"/>
    <property type="gene ID" value="Minc3s00613g15145"/>
</dbReference>
<name>A0A914LLI7_MELIC</name>
<keyword evidence="1" id="KW-1185">Reference proteome</keyword>
<reference evidence="2" key="1">
    <citation type="submission" date="2022-11" db="UniProtKB">
        <authorList>
            <consortium name="WormBaseParasite"/>
        </authorList>
    </citation>
    <scope>IDENTIFICATION</scope>
</reference>
<dbReference type="Gene3D" id="2.60.120.920">
    <property type="match status" value="1"/>
</dbReference>
<protein>
    <submittedName>
        <fullName evidence="2">Uncharacterized protein</fullName>
    </submittedName>
</protein>
<sequence>MYWKSGDVCGVGLVYQKEDNADQRPYAFFTFNGEIFGRTLFLEEKSDNFRPFFGFLNGTVQTNFGANLLSMPFRYDVSKHIMPEGFYEEKDFS</sequence>
<accession>A0A914LLI7</accession>
<organism evidence="1 2">
    <name type="scientific">Meloidogyne incognita</name>
    <name type="common">Southern root-knot nematode worm</name>
    <name type="synonym">Oxyuris incognita</name>
    <dbReference type="NCBI Taxonomy" id="6306"/>
    <lineage>
        <taxon>Eukaryota</taxon>
        <taxon>Metazoa</taxon>
        <taxon>Ecdysozoa</taxon>
        <taxon>Nematoda</taxon>
        <taxon>Chromadorea</taxon>
        <taxon>Rhabditida</taxon>
        <taxon>Tylenchina</taxon>
        <taxon>Tylenchomorpha</taxon>
        <taxon>Tylenchoidea</taxon>
        <taxon>Meloidogynidae</taxon>
        <taxon>Meloidogyninae</taxon>
        <taxon>Meloidogyne</taxon>
        <taxon>Meloidogyne incognita group</taxon>
    </lineage>
</organism>
<dbReference type="Proteomes" id="UP000887563">
    <property type="component" value="Unplaced"/>
</dbReference>
<evidence type="ECO:0000313" key="1">
    <source>
        <dbReference type="Proteomes" id="UP000887563"/>
    </source>
</evidence>
<evidence type="ECO:0000313" key="2">
    <source>
        <dbReference type="WBParaSite" id="Minc3s00613g15145"/>
    </source>
</evidence>